<dbReference type="InterPro" id="IPR029064">
    <property type="entry name" value="Ribosomal_eL30-like_sf"/>
</dbReference>
<evidence type="ECO:0000313" key="13">
    <source>
        <dbReference type="EMBL" id="CDO95351.1"/>
    </source>
</evidence>
<comment type="subcellular location">
    <subcellularLocation>
        <location evidence="2 10">Cytoplasm</location>
    </subcellularLocation>
</comment>
<dbReference type="GO" id="GO:0032790">
    <property type="term" value="P:ribosome disassembly"/>
    <property type="evidence" value="ECO:0007669"/>
    <property type="project" value="TreeGrafter"/>
</dbReference>
<dbReference type="GO" id="GO:0005737">
    <property type="term" value="C:cytoplasm"/>
    <property type="evidence" value="ECO:0007669"/>
    <property type="project" value="UniProtKB-SubCell"/>
</dbReference>
<dbReference type="SUPFAM" id="SSF159065">
    <property type="entry name" value="Dom34/Pelota N-terminal domain-like"/>
    <property type="match status" value="1"/>
</dbReference>
<dbReference type="Pfam" id="PF26356">
    <property type="entry name" value="Pelota_N"/>
    <property type="match status" value="1"/>
</dbReference>
<evidence type="ECO:0000313" key="14">
    <source>
        <dbReference type="Proteomes" id="UP000031516"/>
    </source>
</evidence>
<sequence>MKLLKRVEGSKGSGKAILTLQAQDKEDLFTLYNIINKDDEVIFKRSLKTKVSDGDKKSVSRLEKLRVKIISCDFKPQDFYLKYKGVTVEDDYSNANQDIPIGKFYSFNVDIDYPYPFTLIKDDYTPYVDKLVKEACDISGRSDMAAVVLQEGISHICLINSFSTVLKHKVEYSIPKKKRATDIMKFDDKLEKFYRATYDSMVRHFNFDTLKCVILCSPGFYSKTLFDKVMKYAQEGKNKSVLDNSSKFLVAHCSTGYLQGIDEVLKDPAYKHNLENTTNSKHVMIMDDFLDHLNKDDCKAWYGEKEITKAAELGYIDTLLISDNWMHSDDVNVRRKSTQLIKEVEQAGGKAAIISSLNSVGEELDRLTGLACILKYPIPDLDEGLDDDEEEEADEDGNEGEDKQEDDEEEYYL</sequence>
<comment type="caution">
    <text evidence="13">The sequence shown here is derived from an EMBL/GenBank/DDBJ whole genome shotgun (WGS) entry which is preliminary data.</text>
</comment>
<dbReference type="SMART" id="SM01194">
    <property type="entry name" value="eRF1_1"/>
    <property type="match status" value="1"/>
</dbReference>
<dbReference type="GO" id="GO:0051301">
    <property type="term" value="P:cell division"/>
    <property type="evidence" value="ECO:0007669"/>
    <property type="project" value="UniProtKB-KW"/>
</dbReference>
<keyword evidence="9" id="KW-0131">Cell cycle</keyword>
<name>A0A0A8L8I4_9SACH</name>
<dbReference type="GO" id="GO:0070651">
    <property type="term" value="P:nonfunctional rRNA decay"/>
    <property type="evidence" value="ECO:0007669"/>
    <property type="project" value="TreeGrafter"/>
</dbReference>
<dbReference type="GO" id="GO:0046872">
    <property type="term" value="F:metal ion binding"/>
    <property type="evidence" value="ECO:0007669"/>
    <property type="project" value="UniProtKB-KW"/>
</dbReference>
<evidence type="ECO:0000256" key="4">
    <source>
        <dbReference type="ARBA" id="ARBA00022490"/>
    </source>
</evidence>
<dbReference type="Proteomes" id="UP000031516">
    <property type="component" value="Unassembled WGS sequence"/>
</dbReference>
<feature type="compositionally biased region" description="Acidic residues" evidence="11">
    <location>
        <begin position="380"/>
        <end position="413"/>
    </location>
</feature>
<dbReference type="EMBL" id="CCBQ010000044">
    <property type="protein sequence ID" value="CDO95351.1"/>
    <property type="molecule type" value="Genomic_DNA"/>
</dbReference>
<evidence type="ECO:0000256" key="11">
    <source>
        <dbReference type="SAM" id="MobiDB-lite"/>
    </source>
</evidence>
<evidence type="ECO:0000256" key="1">
    <source>
        <dbReference type="ARBA" id="ARBA00001968"/>
    </source>
</evidence>
<dbReference type="OrthoDB" id="10249111at2759"/>
<dbReference type="Gene3D" id="3.30.1330.30">
    <property type="match status" value="1"/>
</dbReference>
<dbReference type="InterPro" id="IPR058547">
    <property type="entry name" value="Pelota_N"/>
</dbReference>
<dbReference type="SUPFAM" id="SSF53137">
    <property type="entry name" value="Translational machinery components"/>
    <property type="match status" value="1"/>
</dbReference>
<keyword evidence="5" id="KW-0132">Cell division</keyword>
<evidence type="ECO:0000256" key="5">
    <source>
        <dbReference type="ARBA" id="ARBA00022618"/>
    </source>
</evidence>
<evidence type="ECO:0000256" key="9">
    <source>
        <dbReference type="ARBA" id="ARBA00023306"/>
    </source>
</evidence>
<keyword evidence="4 10" id="KW-0963">Cytoplasm</keyword>
<feature type="region of interest" description="Disordered" evidence="11">
    <location>
        <begin position="379"/>
        <end position="413"/>
    </location>
</feature>
<dbReference type="GO" id="GO:0070966">
    <property type="term" value="P:nuclear-transcribed mRNA catabolic process, no-go decay"/>
    <property type="evidence" value="ECO:0007669"/>
    <property type="project" value="InterPro"/>
</dbReference>
<proteinExistence type="inferred from homology"/>
<dbReference type="PANTHER" id="PTHR10853:SF0">
    <property type="entry name" value="PROTEIN PELOTA HOMOLOG"/>
    <property type="match status" value="1"/>
</dbReference>
<dbReference type="InterPro" id="IPR005142">
    <property type="entry name" value="eRF1_3"/>
</dbReference>
<organism evidence="13 14">
    <name type="scientific">Kluyveromyces dobzhanskii CBS 2104</name>
    <dbReference type="NCBI Taxonomy" id="1427455"/>
    <lineage>
        <taxon>Eukaryota</taxon>
        <taxon>Fungi</taxon>
        <taxon>Dikarya</taxon>
        <taxon>Ascomycota</taxon>
        <taxon>Saccharomycotina</taxon>
        <taxon>Saccharomycetes</taxon>
        <taxon>Saccharomycetales</taxon>
        <taxon>Saccharomycetaceae</taxon>
        <taxon>Kluyveromyces</taxon>
    </lineage>
</organism>
<dbReference type="InterPro" id="IPR004405">
    <property type="entry name" value="TF_pelota"/>
</dbReference>
<dbReference type="GO" id="GO:1990533">
    <property type="term" value="C:Dom34-Hbs1 complex"/>
    <property type="evidence" value="ECO:0007669"/>
    <property type="project" value="UniProtKB-ARBA"/>
</dbReference>
<evidence type="ECO:0000256" key="8">
    <source>
        <dbReference type="ARBA" id="ARBA00023254"/>
    </source>
</evidence>
<dbReference type="FunFam" id="3.30.1330.30:FF:000008">
    <property type="entry name" value="Protein pelota homolog"/>
    <property type="match status" value="1"/>
</dbReference>
<evidence type="ECO:0000256" key="7">
    <source>
        <dbReference type="ARBA" id="ARBA00022776"/>
    </source>
</evidence>
<dbReference type="InterPro" id="IPR042226">
    <property type="entry name" value="eFR1_2_sf"/>
</dbReference>
<keyword evidence="6 10" id="KW-0479">Metal-binding</keyword>
<dbReference type="InterPro" id="IPR005140">
    <property type="entry name" value="eRF1_Pelota-like_N"/>
</dbReference>
<comment type="function">
    <text evidence="10">Component of the Dom34-Hbs1 complex, a complex that recognizes stalled ribosomes and triggers the No-Go Decay (NGD) pathway (PubMed:20890290). In the Dom34-Hbs1 complex, dom34 recognizes ribosomes stalled at the 3' end of an mRNA and engages stalled ribosomes by destabilizing mRNA in the mRNA channel. Following ribosome-binding, the Dom34-Hbs1 complex promotes the disassembly of stalled ribosomes, followed by degradation of damaged mRNAs as part of the NGD pathway.</text>
</comment>
<dbReference type="GO" id="GO:0071025">
    <property type="term" value="P:RNA surveillance"/>
    <property type="evidence" value="ECO:0007669"/>
    <property type="project" value="InterPro"/>
</dbReference>
<dbReference type="InterPro" id="IPR005141">
    <property type="entry name" value="eRF1_2"/>
</dbReference>
<dbReference type="GO" id="GO:0006412">
    <property type="term" value="P:translation"/>
    <property type="evidence" value="ECO:0007669"/>
    <property type="project" value="UniProtKB-ARBA"/>
</dbReference>
<comment type="similarity">
    <text evidence="3 10">Belongs to the eukaryotic release factor 1 family. Pelota subfamily.</text>
</comment>
<comment type="cofactor">
    <cofactor evidence="1 10">
        <name>a divalent metal cation</name>
        <dbReference type="ChEBI" id="CHEBI:60240"/>
    </cofactor>
</comment>
<keyword evidence="14" id="KW-1185">Reference proteome</keyword>
<dbReference type="Pfam" id="PF03465">
    <property type="entry name" value="eRF1_3"/>
    <property type="match status" value="1"/>
</dbReference>
<dbReference type="GO" id="GO:0070481">
    <property type="term" value="P:nuclear-transcribed mRNA catabolic process, non-stop decay"/>
    <property type="evidence" value="ECO:0007669"/>
    <property type="project" value="InterPro"/>
</dbReference>
<accession>A0A0A8L8I4</accession>
<dbReference type="Gene3D" id="3.30.420.60">
    <property type="entry name" value="eRF1 domain 2"/>
    <property type="match status" value="1"/>
</dbReference>
<dbReference type="GO" id="GO:0051321">
    <property type="term" value="P:meiotic cell cycle"/>
    <property type="evidence" value="ECO:0007669"/>
    <property type="project" value="UniProtKB-KW"/>
</dbReference>
<evidence type="ECO:0000259" key="12">
    <source>
        <dbReference type="SMART" id="SM01194"/>
    </source>
</evidence>
<dbReference type="PANTHER" id="PTHR10853">
    <property type="entry name" value="PELOTA"/>
    <property type="match status" value="1"/>
</dbReference>
<keyword evidence="7" id="KW-0498">Mitosis</keyword>
<dbReference type="Pfam" id="PF03464">
    <property type="entry name" value="eRF1_2"/>
    <property type="match status" value="1"/>
</dbReference>
<evidence type="ECO:0000256" key="2">
    <source>
        <dbReference type="ARBA" id="ARBA00004496"/>
    </source>
</evidence>
<dbReference type="FunFam" id="3.30.420.60:FF:000004">
    <property type="entry name" value="Protein DOM34 homolog"/>
    <property type="match status" value="1"/>
</dbReference>
<dbReference type="InterPro" id="IPR038069">
    <property type="entry name" value="Pelota/DOM34_N"/>
</dbReference>
<dbReference type="Gene3D" id="2.30.30.870">
    <property type="entry name" value="Pelota, domain A"/>
    <property type="match status" value="1"/>
</dbReference>
<dbReference type="SUPFAM" id="SSF55315">
    <property type="entry name" value="L30e-like"/>
    <property type="match status" value="1"/>
</dbReference>
<dbReference type="NCBIfam" id="TIGR00111">
    <property type="entry name" value="pelota"/>
    <property type="match status" value="1"/>
</dbReference>
<evidence type="ECO:0000256" key="10">
    <source>
        <dbReference type="RuleBase" id="RU362019"/>
    </source>
</evidence>
<feature type="domain" description="eRF1/Pelota-like N-terminal" evidence="12">
    <location>
        <begin position="1"/>
        <end position="137"/>
    </location>
</feature>
<protein>
    <recommendedName>
        <fullName evidence="10">Protein DOM34 homolog</fullName>
    </recommendedName>
</protein>
<keyword evidence="8" id="KW-0469">Meiosis</keyword>
<evidence type="ECO:0000256" key="3">
    <source>
        <dbReference type="ARBA" id="ARBA00009504"/>
    </source>
</evidence>
<evidence type="ECO:0000256" key="6">
    <source>
        <dbReference type="ARBA" id="ARBA00022723"/>
    </source>
</evidence>
<gene>
    <name evidence="13" type="ORF">KLDO_g3596</name>
</gene>
<reference evidence="13 14" key="1">
    <citation type="submission" date="2014-03" db="EMBL/GenBank/DDBJ databases">
        <title>The genome of Kluyveromyces dobzhanskii.</title>
        <authorList>
            <person name="Nystedt B."/>
            <person name="Astrom S."/>
        </authorList>
    </citation>
    <scope>NUCLEOTIDE SEQUENCE [LARGE SCALE GENOMIC DNA]</scope>
    <source>
        <strain evidence="13 14">CBS 2104</strain>
    </source>
</reference>
<dbReference type="AlphaFoldDB" id="A0A0A8L8I4"/>